<dbReference type="EMBL" id="CP002831">
    <property type="protein sequence ID" value="AFC23333.1"/>
    <property type="molecule type" value="Genomic_DNA"/>
</dbReference>
<protein>
    <submittedName>
        <fullName evidence="3">Tetratricopeptide TPR_2 repeat protein</fullName>
    </submittedName>
</protein>
<evidence type="ECO:0000313" key="4">
    <source>
        <dbReference type="Proteomes" id="UP000007519"/>
    </source>
</evidence>
<feature type="region of interest" description="Disordered" evidence="2">
    <location>
        <begin position="1"/>
        <end position="42"/>
    </location>
</feature>
<name>H6KZ49_SAPGL</name>
<organism evidence="3 4">
    <name type="scientific">Saprospira grandis (strain Lewin)</name>
    <dbReference type="NCBI Taxonomy" id="984262"/>
    <lineage>
        <taxon>Bacteria</taxon>
        <taxon>Pseudomonadati</taxon>
        <taxon>Bacteroidota</taxon>
        <taxon>Saprospiria</taxon>
        <taxon>Saprospirales</taxon>
        <taxon>Saprospiraceae</taxon>
        <taxon>Saprospira</taxon>
    </lineage>
</organism>
<dbReference type="OrthoDB" id="626812at2"/>
<proteinExistence type="predicted"/>
<evidence type="ECO:0000256" key="2">
    <source>
        <dbReference type="SAM" id="MobiDB-lite"/>
    </source>
</evidence>
<dbReference type="InterPro" id="IPR019734">
    <property type="entry name" value="TPR_rpt"/>
</dbReference>
<dbReference type="eggNOG" id="COG0457">
    <property type="taxonomic scope" value="Bacteria"/>
</dbReference>
<feature type="repeat" description="TPR" evidence="1">
    <location>
        <begin position="141"/>
        <end position="174"/>
    </location>
</feature>
<keyword evidence="4" id="KW-1185">Reference proteome</keyword>
<dbReference type="AlphaFoldDB" id="H6KZ49"/>
<dbReference type="STRING" id="984262.SGRA_0594"/>
<dbReference type="InterPro" id="IPR011990">
    <property type="entry name" value="TPR-like_helical_dom_sf"/>
</dbReference>
<dbReference type="RefSeq" id="WP_014373577.1">
    <property type="nucleotide sequence ID" value="NC_016940.1"/>
</dbReference>
<accession>H6KZ49</accession>
<gene>
    <name evidence="3" type="ordered locus">SGRA_0594</name>
</gene>
<dbReference type="HOGENOM" id="CLU_859690_0_0_10"/>
<evidence type="ECO:0000313" key="3">
    <source>
        <dbReference type="EMBL" id="AFC23333.1"/>
    </source>
</evidence>
<dbReference type="Proteomes" id="UP000007519">
    <property type="component" value="Chromosome"/>
</dbReference>
<dbReference type="Gene3D" id="1.25.40.10">
    <property type="entry name" value="Tetratricopeptide repeat domain"/>
    <property type="match status" value="1"/>
</dbReference>
<keyword evidence="1" id="KW-0802">TPR repeat</keyword>
<dbReference type="PROSITE" id="PS50005">
    <property type="entry name" value="TPR"/>
    <property type="match status" value="1"/>
</dbReference>
<feature type="compositionally biased region" description="Basic residues" evidence="2">
    <location>
        <begin position="1"/>
        <end position="11"/>
    </location>
</feature>
<evidence type="ECO:0000256" key="1">
    <source>
        <dbReference type="PROSITE-ProRule" id="PRU00339"/>
    </source>
</evidence>
<sequence>MFKKFWSKKKKSPETTAPKTPPPEEVAPTPIEEEILSPPNPQAFEEDCQRLISRYLGFPAQGLELHWQGEKGLPQSFAQAYPAAFKDWLAVDAPWDKRTVVYALLDRLLGAQLAPWQKLHRLIDDRLAQTALKEQNENPSANFLAQQARLYFVLDQNEKALQLLEQALKQEPLLKAAQLQQAEIWLWQGQAQKAQPIYQRFLQELAQGQKQLPFEQLFSLAQGGLQAPVYAISFLQKSKDLKHWEQYAEEFYWSPHYRMQHALQLIQAEQFAYGLSKLLALTKEMPWFKQAVLAAHQFIMQTKGYEVFADDMSRLSKLMLDNNWSY</sequence>
<dbReference type="SUPFAM" id="SSF48452">
    <property type="entry name" value="TPR-like"/>
    <property type="match status" value="1"/>
</dbReference>
<dbReference type="KEGG" id="sgn:SGRA_0594"/>
<reference evidence="3 4" key="1">
    <citation type="journal article" date="2012" name="Stand. Genomic Sci.">
        <title>Complete genome sequencing and analysis of Saprospira grandis str. Lewin, a predatory marine bacterium.</title>
        <authorList>
            <person name="Saw J.H."/>
            <person name="Yuryev A."/>
            <person name="Kanbe M."/>
            <person name="Hou S."/>
            <person name="Young A.G."/>
            <person name="Aizawa S."/>
            <person name="Alam M."/>
        </authorList>
    </citation>
    <scope>NUCLEOTIDE SEQUENCE [LARGE SCALE GENOMIC DNA]</scope>
    <source>
        <strain evidence="3 4">Lewin</strain>
    </source>
</reference>